<dbReference type="SUPFAM" id="SSF53187">
    <property type="entry name" value="Zn-dependent exopeptidases"/>
    <property type="match status" value="1"/>
</dbReference>
<keyword evidence="3" id="KW-0479">Metal-binding</keyword>
<dbReference type="GO" id="GO:0008233">
    <property type="term" value="F:peptidase activity"/>
    <property type="evidence" value="ECO:0007669"/>
    <property type="project" value="UniProtKB-KW"/>
</dbReference>
<keyword evidence="3" id="KW-0378">Hydrolase</keyword>
<dbReference type="Gene3D" id="3.40.630.10">
    <property type="entry name" value="Zn peptidases"/>
    <property type="match status" value="1"/>
</dbReference>
<sequence length="376" mass="41570">MLFSLPPTLLALVSLSIPTTAYKPLSDSFLRAIPSPGDTISPTNSTLLSPLLIPRVPGTPGQTAAQHHLVSYFARELPSWRITWQNSTATTPLSAGAALPFANLVVKREPPWVAEGEANLLTLVAHYDSKYFAPEQGDFVGATDSAAPCAMLMHIAKVVDPYIQRMYDEMAELGEGGTVDMDMGIQILFLDGEEAWQTWSDEDSLYGARALANAWSSTPNPPSPQSKFYQNRNPLSQISLFMLLDLLGSKDATVPSYFPTTHWAYVHLSTIESRLRSLSLLESQPMQPFLPDVNGKMGGGGISDDHLPFMGKGVEVLHVIPSPFPEVWHTMEDDGEHLDEPTVRDWCKIVGAFVLEWLDMMEVWDEPVEEGRKWMA</sequence>
<organism evidence="5 6">
    <name type="scientific">Stemphylium lycopersici</name>
    <name type="common">Tomato gray leaf spot disease fungus</name>
    <name type="synonym">Thyrospora lycopersici</name>
    <dbReference type="NCBI Taxonomy" id="183478"/>
    <lineage>
        <taxon>Eukaryota</taxon>
        <taxon>Fungi</taxon>
        <taxon>Dikarya</taxon>
        <taxon>Ascomycota</taxon>
        <taxon>Pezizomycotina</taxon>
        <taxon>Dothideomycetes</taxon>
        <taxon>Pleosporomycetidae</taxon>
        <taxon>Pleosporales</taxon>
        <taxon>Pleosporineae</taxon>
        <taxon>Pleosporaceae</taxon>
        <taxon>Stemphylium</taxon>
    </lineage>
</organism>
<comment type="caution">
    <text evidence="5">The sequence shown here is derived from an EMBL/GenBank/DDBJ whole genome shotgun (WGS) entry which is preliminary data.</text>
</comment>
<evidence type="ECO:0000256" key="1">
    <source>
        <dbReference type="ARBA" id="ARBA00022679"/>
    </source>
</evidence>
<protein>
    <recommendedName>
        <fullName evidence="3">Peptide hydrolase</fullName>
        <ecNumber evidence="3">3.4.-.-</ecNumber>
    </recommendedName>
</protein>
<proteinExistence type="inferred from homology"/>
<keyword evidence="3" id="KW-0645">Protease</keyword>
<keyword evidence="6" id="KW-1185">Reference proteome</keyword>
<dbReference type="InterPro" id="IPR037457">
    <property type="entry name" value="M28_QC"/>
</dbReference>
<dbReference type="PANTHER" id="PTHR12283">
    <property type="entry name" value="GLUTAMINYL-PEPTIDE CYCLOTRANSFERASE"/>
    <property type="match status" value="1"/>
</dbReference>
<keyword evidence="3" id="KW-0732">Signal</keyword>
<evidence type="ECO:0000313" key="5">
    <source>
        <dbReference type="EMBL" id="RAR10808.1"/>
    </source>
</evidence>
<comment type="similarity">
    <text evidence="3">Belongs to the peptidase M28 family.</text>
</comment>
<keyword evidence="2 5" id="KW-0012">Acyltransferase</keyword>
<feature type="signal peptide" evidence="3">
    <location>
        <begin position="1"/>
        <end position="21"/>
    </location>
</feature>
<keyword evidence="3" id="KW-0862">Zinc</keyword>
<evidence type="ECO:0000259" key="4">
    <source>
        <dbReference type="Pfam" id="PF04389"/>
    </source>
</evidence>
<feature type="domain" description="Peptidase M28" evidence="4">
    <location>
        <begin position="117"/>
        <end position="353"/>
    </location>
</feature>
<dbReference type="OrthoDB" id="3907302at2759"/>
<dbReference type="EMBL" id="QGDH01000062">
    <property type="protein sequence ID" value="RAR10808.1"/>
    <property type="molecule type" value="Genomic_DNA"/>
</dbReference>
<reference evidence="6" key="1">
    <citation type="submission" date="2018-05" db="EMBL/GenBank/DDBJ databases">
        <title>Draft genome sequence of Stemphylium lycopersici strain CIDEFI 213.</title>
        <authorList>
            <person name="Medina R."/>
            <person name="Franco M.E.E."/>
            <person name="Lucentini C.G."/>
            <person name="Saparrat M.C.N."/>
            <person name="Balatti P.A."/>
        </authorList>
    </citation>
    <scope>NUCLEOTIDE SEQUENCE [LARGE SCALE GENOMIC DNA]</scope>
    <source>
        <strain evidence="6">CIDEFI 213</strain>
    </source>
</reference>
<evidence type="ECO:0000313" key="6">
    <source>
        <dbReference type="Proteomes" id="UP000249619"/>
    </source>
</evidence>
<dbReference type="Proteomes" id="UP000249619">
    <property type="component" value="Unassembled WGS sequence"/>
</dbReference>
<dbReference type="InterPro" id="IPR007484">
    <property type="entry name" value="Peptidase_M28"/>
</dbReference>
<dbReference type="PANTHER" id="PTHR12283:SF2">
    <property type="entry name" value="PEPTIDE HYDROLASE"/>
    <property type="match status" value="1"/>
</dbReference>
<gene>
    <name evidence="5" type="ORF">DDE83_004840</name>
</gene>
<dbReference type="AlphaFoldDB" id="A0A364N441"/>
<evidence type="ECO:0000256" key="2">
    <source>
        <dbReference type="ARBA" id="ARBA00023315"/>
    </source>
</evidence>
<evidence type="ECO:0000256" key="3">
    <source>
        <dbReference type="RuleBase" id="RU361240"/>
    </source>
</evidence>
<dbReference type="CDD" id="cd03880">
    <property type="entry name" value="M28_QC_like"/>
    <property type="match status" value="1"/>
</dbReference>
<dbReference type="GO" id="GO:0008270">
    <property type="term" value="F:zinc ion binding"/>
    <property type="evidence" value="ECO:0007669"/>
    <property type="project" value="TreeGrafter"/>
</dbReference>
<feature type="chain" id="PRO_5016486341" description="Peptide hydrolase" evidence="3">
    <location>
        <begin position="22"/>
        <end position="376"/>
    </location>
</feature>
<dbReference type="GO" id="GO:0006508">
    <property type="term" value="P:proteolysis"/>
    <property type="evidence" value="ECO:0007669"/>
    <property type="project" value="UniProtKB-KW"/>
</dbReference>
<dbReference type="GO" id="GO:0016603">
    <property type="term" value="F:glutaminyl-peptide cyclotransferase activity"/>
    <property type="evidence" value="ECO:0007669"/>
    <property type="project" value="InterPro"/>
</dbReference>
<dbReference type="EC" id="3.4.-.-" evidence="3"/>
<keyword evidence="1 5" id="KW-0808">Transferase</keyword>
<dbReference type="Pfam" id="PF04389">
    <property type="entry name" value="Peptidase_M28"/>
    <property type="match status" value="1"/>
</dbReference>
<accession>A0A364N441</accession>
<name>A0A364N441_STELY</name>
<dbReference type="InterPro" id="IPR040234">
    <property type="entry name" value="QC/QCL"/>
</dbReference>